<dbReference type="Pfam" id="PF13962">
    <property type="entry name" value="PGG"/>
    <property type="match status" value="1"/>
</dbReference>
<feature type="transmembrane region" description="Helical" evidence="8">
    <location>
        <begin position="683"/>
        <end position="707"/>
    </location>
</feature>
<feature type="domain" description="PGG" evidence="9">
    <location>
        <begin position="570"/>
        <end position="677"/>
    </location>
</feature>
<keyword evidence="6 8" id="KW-0472">Membrane</keyword>
<keyword evidence="3" id="KW-0677">Repeat</keyword>
<keyword evidence="5 7" id="KW-0040">ANK repeat</keyword>
<keyword evidence="4 8" id="KW-1133">Transmembrane helix</keyword>
<feature type="repeat" description="ANK" evidence="7">
    <location>
        <begin position="410"/>
        <end position="442"/>
    </location>
</feature>
<feature type="transmembrane region" description="Helical" evidence="8">
    <location>
        <begin position="654"/>
        <end position="677"/>
    </location>
</feature>
<reference evidence="10 11" key="1">
    <citation type="submission" date="2024-01" db="EMBL/GenBank/DDBJ databases">
        <title>A telomere-to-telomere, gap-free genome of sweet tea (Lithocarpus litseifolius).</title>
        <authorList>
            <person name="Zhou J."/>
        </authorList>
    </citation>
    <scope>NUCLEOTIDE SEQUENCE [LARGE SCALE GENOMIC DNA]</scope>
    <source>
        <strain evidence="10">Zhou-2022a</strain>
        <tissue evidence="10">Leaf</tissue>
    </source>
</reference>
<dbReference type="InterPro" id="IPR026961">
    <property type="entry name" value="PGG_dom"/>
</dbReference>
<dbReference type="EMBL" id="JAZDWU010000002">
    <property type="protein sequence ID" value="KAL0009866.1"/>
    <property type="molecule type" value="Genomic_DNA"/>
</dbReference>
<evidence type="ECO:0000256" key="4">
    <source>
        <dbReference type="ARBA" id="ARBA00022989"/>
    </source>
</evidence>
<evidence type="ECO:0000256" key="3">
    <source>
        <dbReference type="ARBA" id="ARBA00022737"/>
    </source>
</evidence>
<dbReference type="AlphaFoldDB" id="A0AAW2DHF1"/>
<dbReference type="SMART" id="SM00248">
    <property type="entry name" value="ANK"/>
    <property type="match status" value="9"/>
</dbReference>
<dbReference type="PROSITE" id="PS50297">
    <property type="entry name" value="ANK_REP_REGION"/>
    <property type="match status" value="1"/>
</dbReference>
<evidence type="ECO:0000256" key="5">
    <source>
        <dbReference type="ARBA" id="ARBA00023043"/>
    </source>
</evidence>
<keyword evidence="11" id="KW-1185">Reference proteome</keyword>
<comment type="subcellular location">
    <subcellularLocation>
        <location evidence="1">Membrane</location>
        <topology evidence="1">Multi-pass membrane protein</topology>
    </subcellularLocation>
</comment>
<dbReference type="Proteomes" id="UP001459277">
    <property type="component" value="Unassembled WGS sequence"/>
</dbReference>
<organism evidence="10 11">
    <name type="scientific">Lithocarpus litseifolius</name>
    <dbReference type="NCBI Taxonomy" id="425828"/>
    <lineage>
        <taxon>Eukaryota</taxon>
        <taxon>Viridiplantae</taxon>
        <taxon>Streptophyta</taxon>
        <taxon>Embryophyta</taxon>
        <taxon>Tracheophyta</taxon>
        <taxon>Spermatophyta</taxon>
        <taxon>Magnoliopsida</taxon>
        <taxon>eudicotyledons</taxon>
        <taxon>Gunneridae</taxon>
        <taxon>Pentapetalae</taxon>
        <taxon>rosids</taxon>
        <taxon>fabids</taxon>
        <taxon>Fagales</taxon>
        <taxon>Fagaceae</taxon>
        <taxon>Lithocarpus</taxon>
    </lineage>
</organism>
<dbReference type="PANTHER" id="PTHR24186">
    <property type="entry name" value="PROTEIN PHOSPHATASE 1 REGULATORY SUBUNIT"/>
    <property type="match status" value="1"/>
</dbReference>
<protein>
    <recommendedName>
        <fullName evidence="9">PGG domain-containing protein</fullName>
    </recommendedName>
</protein>
<name>A0AAW2DHF1_9ROSI</name>
<dbReference type="Pfam" id="PF12796">
    <property type="entry name" value="Ank_2"/>
    <property type="match status" value="3"/>
</dbReference>
<gene>
    <name evidence="10" type="ORF">SO802_004974</name>
</gene>
<dbReference type="SUPFAM" id="SSF48403">
    <property type="entry name" value="Ankyrin repeat"/>
    <property type="match status" value="1"/>
</dbReference>
<comment type="caution">
    <text evidence="10">The sequence shown here is derived from an EMBL/GenBank/DDBJ whole genome shotgun (WGS) entry which is preliminary data.</text>
</comment>
<dbReference type="GO" id="GO:0005886">
    <property type="term" value="C:plasma membrane"/>
    <property type="evidence" value="ECO:0007669"/>
    <property type="project" value="TreeGrafter"/>
</dbReference>
<dbReference type="InterPro" id="IPR002110">
    <property type="entry name" value="Ankyrin_rpt"/>
</dbReference>
<evidence type="ECO:0000256" key="7">
    <source>
        <dbReference type="PROSITE-ProRule" id="PRU00023"/>
    </source>
</evidence>
<evidence type="ECO:0000259" key="9">
    <source>
        <dbReference type="Pfam" id="PF13962"/>
    </source>
</evidence>
<keyword evidence="2 8" id="KW-0812">Transmembrane</keyword>
<dbReference type="InterPro" id="IPR036770">
    <property type="entry name" value="Ankyrin_rpt-contain_sf"/>
</dbReference>
<proteinExistence type="predicted"/>
<dbReference type="PROSITE" id="PS50088">
    <property type="entry name" value="ANK_REPEAT"/>
    <property type="match status" value="2"/>
</dbReference>
<feature type="transmembrane region" description="Helical" evidence="8">
    <location>
        <begin position="578"/>
        <end position="596"/>
    </location>
</feature>
<evidence type="ECO:0000256" key="8">
    <source>
        <dbReference type="SAM" id="Phobius"/>
    </source>
</evidence>
<evidence type="ECO:0000256" key="1">
    <source>
        <dbReference type="ARBA" id="ARBA00004141"/>
    </source>
</evidence>
<evidence type="ECO:0000256" key="6">
    <source>
        <dbReference type="ARBA" id="ARBA00023136"/>
    </source>
</evidence>
<evidence type="ECO:0000256" key="2">
    <source>
        <dbReference type="ARBA" id="ARBA00022692"/>
    </source>
</evidence>
<evidence type="ECO:0000313" key="11">
    <source>
        <dbReference type="Proteomes" id="UP001459277"/>
    </source>
</evidence>
<sequence>MASTSSGSADEIQLTKELSSVQMDHVSIEAEMKKDFLEADIADSPLEMVTNKNYVLYMEEKGGSSLELQSDSFIHEKPQKAEFYMERDLLEELEKAEKGESSTLLQLNFMNHDEYMPSCVDVNARMDRDQGIRESVIVDESPSVMATNMNPELYKAVKGGNIAYIQEIVRDMECSLLLETSPKLNTILHVAASSGHDELVKVILQTKGCQELVRKKNSTDNLALHVAASVGNLPIVKLLLSSYQQLEGSRYFGQLREQNKEGNTPLHVALINKYQNVDLKMKTKYHEVASFLVEMDPEVSYFEVNEENKSPLYMVAEAGDVELLKLMMNKLTRLLYVAGKAIVHAAIYGAFTTKNLEVLDTVLRKLPNLIKLQKDKGMTPLSYAASVGYLDGVQYLIRKSPDCAYKSDQDGFFPVHTASRKGHIQVIEFFLKQYPDLSELLNLEGQNILHVAVLSGKAKMVAYMIKRNDLEMLFNEKDKEGNTPLHLASKGRYPKVVSILTWDKRISLNSLNNEGKTALDISWNNSEKIPSFRERLTRQALRYAGAQRAPPGIVRKKLQSSELGEPHGTERYKNRVDTLLLVATLVATVTFAAAFTMPGGYNSSGGMATFLGIRMFYVFVICNTIAMYSAITVVVVLISAQLGDLNLVIAAFKFSVPIMGLSLLMVSVSFMVGNYLVLRSLNWLSYLVLIIASFFLTLSILFFPLCLPSSLHNSTSRYILYYAFLLSIKVTRSDMNDGVEE</sequence>
<accession>A0AAW2DHF1</accession>
<feature type="repeat" description="ANK" evidence="7">
    <location>
        <begin position="376"/>
        <end position="408"/>
    </location>
</feature>
<dbReference type="Gene3D" id="1.25.40.20">
    <property type="entry name" value="Ankyrin repeat-containing domain"/>
    <property type="match status" value="2"/>
</dbReference>
<evidence type="ECO:0000313" key="10">
    <source>
        <dbReference type="EMBL" id="KAL0009866.1"/>
    </source>
</evidence>
<feature type="transmembrane region" description="Helical" evidence="8">
    <location>
        <begin position="616"/>
        <end position="642"/>
    </location>
</feature>
<dbReference type="PANTHER" id="PTHR24186:SF46">
    <property type="entry name" value="PROTEIN ACCELERATED CELL DEATH 6-LIKE"/>
    <property type="match status" value="1"/>
</dbReference>